<feature type="domain" description="NADP-dependent oxidoreductase" evidence="1">
    <location>
        <begin position="32"/>
        <end position="184"/>
    </location>
</feature>
<reference evidence="2" key="2">
    <citation type="submission" date="2025-09" db="UniProtKB">
        <authorList>
            <consortium name="Ensembl"/>
        </authorList>
    </citation>
    <scope>IDENTIFICATION</scope>
</reference>
<dbReference type="Pfam" id="PF00248">
    <property type="entry name" value="Aldo_ket_red"/>
    <property type="match status" value="1"/>
</dbReference>
<dbReference type="InterPro" id="IPR036812">
    <property type="entry name" value="NAD(P)_OxRdtase_dom_sf"/>
</dbReference>
<dbReference type="OMA" id="RICAFSA"/>
<proteinExistence type="predicted"/>
<dbReference type="GO" id="GO:0016491">
    <property type="term" value="F:oxidoreductase activity"/>
    <property type="evidence" value="ECO:0007669"/>
    <property type="project" value="InterPro"/>
</dbReference>
<dbReference type="SUPFAM" id="SSF51430">
    <property type="entry name" value="NAD(P)-linked oxidoreductase"/>
    <property type="match status" value="1"/>
</dbReference>
<dbReference type="Gene3D" id="3.20.20.100">
    <property type="entry name" value="NADP-dependent oxidoreductase domain"/>
    <property type="match status" value="1"/>
</dbReference>
<dbReference type="InterPro" id="IPR023210">
    <property type="entry name" value="NADP_OxRdtase_dom"/>
</dbReference>
<name>A0A663MWP1_ATHCN</name>
<dbReference type="PANTHER" id="PTHR11732">
    <property type="entry name" value="ALDO/KETO REDUCTASE"/>
    <property type="match status" value="1"/>
</dbReference>
<evidence type="ECO:0000313" key="3">
    <source>
        <dbReference type="Proteomes" id="UP000472269"/>
    </source>
</evidence>
<sequence length="301" mass="35004">MCSLVEKTLLFAYFLFYLGEPTKHLSIGNTWRRTVKDAVIFAIDAGYHHFNCAYLYKNESEIRDALQEKNEEDVVRQEDPFIVSPWCRNQATTLAALQLDYLDLYLIHWPMGFKILRLKLLGAMEDLVYVGMVKATGVSNCKQIDQLLNNQINHSPTHHHPSLPQEELMKFCQCKQISVTAYCPPGVPNWPWSKPQDTSLFDDPQIKETALKYNKIPAQLLIWLQIQRNVCVITKFVSPRNTEENFKLRGYLTKLLMVVNFTQKNPLCHWNTVPPSHLELVMFVSQIACRLLYECKMLHEK</sequence>
<dbReference type="AlphaFoldDB" id="A0A663MWP1"/>
<reference evidence="2" key="1">
    <citation type="submission" date="2025-08" db="UniProtKB">
        <authorList>
            <consortium name="Ensembl"/>
        </authorList>
    </citation>
    <scope>IDENTIFICATION</scope>
</reference>
<dbReference type="PRINTS" id="PR00069">
    <property type="entry name" value="ALDKETRDTASE"/>
</dbReference>
<dbReference type="Proteomes" id="UP000472269">
    <property type="component" value="Unplaced"/>
</dbReference>
<evidence type="ECO:0000259" key="1">
    <source>
        <dbReference type="Pfam" id="PF00248"/>
    </source>
</evidence>
<keyword evidence="3" id="KW-1185">Reference proteome</keyword>
<dbReference type="Ensembl" id="ENSACUT00000017016.1">
    <property type="protein sequence ID" value="ENSACUP00000015952.1"/>
    <property type="gene ID" value="ENSACUG00000010711.1"/>
</dbReference>
<organism evidence="2 3">
    <name type="scientific">Athene cunicularia</name>
    <name type="common">Burrowing owl</name>
    <name type="synonym">Speotyto cunicularia</name>
    <dbReference type="NCBI Taxonomy" id="194338"/>
    <lineage>
        <taxon>Eukaryota</taxon>
        <taxon>Metazoa</taxon>
        <taxon>Chordata</taxon>
        <taxon>Craniata</taxon>
        <taxon>Vertebrata</taxon>
        <taxon>Euteleostomi</taxon>
        <taxon>Archelosauria</taxon>
        <taxon>Archosauria</taxon>
        <taxon>Dinosauria</taxon>
        <taxon>Saurischia</taxon>
        <taxon>Theropoda</taxon>
        <taxon>Coelurosauria</taxon>
        <taxon>Aves</taxon>
        <taxon>Neognathae</taxon>
        <taxon>Neoaves</taxon>
        <taxon>Telluraves</taxon>
        <taxon>Strigiformes</taxon>
        <taxon>Strigidae</taxon>
        <taxon>Athene</taxon>
    </lineage>
</organism>
<dbReference type="InterPro" id="IPR020471">
    <property type="entry name" value="AKR"/>
</dbReference>
<protein>
    <recommendedName>
        <fullName evidence="1">NADP-dependent oxidoreductase domain-containing protein</fullName>
    </recommendedName>
</protein>
<evidence type="ECO:0000313" key="2">
    <source>
        <dbReference type="Ensembl" id="ENSACUP00000015952.1"/>
    </source>
</evidence>
<accession>A0A663MWP1</accession>